<gene>
    <name evidence="1" type="ORF">RHMOL_Rhmol12G0087900</name>
</gene>
<evidence type="ECO:0000313" key="1">
    <source>
        <dbReference type="EMBL" id="KAI8527601.1"/>
    </source>
</evidence>
<dbReference type="Proteomes" id="UP001062846">
    <property type="component" value="Chromosome 12"/>
</dbReference>
<proteinExistence type="predicted"/>
<protein>
    <submittedName>
        <fullName evidence="1">Uncharacterized protein</fullName>
    </submittedName>
</protein>
<keyword evidence="2" id="KW-1185">Reference proteome</keyword>
<dbReference type="EMBL" id="CM046399">
    <property type="protein sequence ID" value="KAI8527601.1"/>
    <property type="molecule type" value="Genomic_DNA"/>
</dbReference>
<name>A0ACC0LH58_RHOML</name>
<evidence type="ECO:0000313" key="2">
    <source>
        <dbReference type="Proteomes" id="UP001062846"/>
    </source>
</evidence>
<sequence>MCSSVSPTPLFFPTTTRFPFPRSHFSLLNSALPILITPTSINPNSRLPPSVAVSNVDVSWFSPEPATVEDYGGWAVVETPAPKKKNKKGLSPFLLVGIGSSIAALLGAIAHFSLSRRGIAVKFSSPLTALHGVIRLSAPDKDVESKSTDYDASPADVVVPESNMESSNGASVETLVSVVEANHIKRQDGKLGRIIVPVAMDSTQQEALLMLRKLKIIEDDFRADELCTRREYARWLVRANSLLERNPKHQITPSVALLGSIFCAFDDVNMEDPDFGSIQSLAEAGIILSKLSGRNSSSDPDNSQGHEGVYFFPERFLSRQDLIDWKAQLEYETVPGIEEKISKTNMGFMDMREISSDASTGLLVDMLAGDNSILRKVFGQGKRFQPNKPSTKSQAAVALTSGRMNKAIHAELSRLVAENISKQNEMVEIRSDLLARGDIQRYWDGRLEEERSRAIEVERAYLSAIQNLEQEKIVQVNTLAQHLKEKATIECQKQLLSSLKEEVNEMRERLAADKAQHEDEQCNLKDLLSHSQAKLDGILDTKSILEAEIESLRILRSWIEDEARKSQARAKVLEEVRRRWKWEDQP</sequence>
<accession>A0ACC0LH58</accession>
<reference evidence="1" key="1">
    <citation type="submission" date="2022-02" db="EMBL/GenBank/DDBJ databases">
        <title>Plant Genome Project.</title>
        <authorList>
            <person name="Zhang R.-G."/>
        </authorList>
    </citation>
    <scope>NUCLEOTIDE SEQUENCE</scope>
    <source>
        <strain evidence="1">AT1</strain>
    </source>
</reference>
<organism evidence="1 2">
    <name type="scientific">Rhododendron molle</name>
    <name type="common">Chinese azalea</name>
    <name type="synonym">Azalea mollis</name>
    <dbReference type="NCBI Taxonomy" id="49168"/>
    <lineage>
        <taxon>Eukaryota</taxon>
        <taxon>Viridiplantae</taxon>
        <taxon>Streptophyta</taxon>
        <taxon>Embryophyta</taxon>
        <taxon>Tracheophyta</taxon>
        <taxon>Spermatophyta</taxon>
        <taxon>Magnoliopsida</taxon>
        <taxon>eudicotyledons</taxon>
        <taxon>Gunneridae</taxon>
        <taxon>Pentapetalae</taxon>
        <taxon>asterids</taxon>
        <taxon>Ericales</taxon>
        <taxon>Ericaceae</taxon>
        <taxon>Ericoideae</taxon>
        <taxon>Rhodoreae</taxon>
        <taxon>Rhododendron</taxon>
    </lineage>
</organism>
<comment type="caution">
    <text evidence="1">The sequence shown here is derived from an EMBL/GenBank/DDBJ whole genome shotgun (WGS) entry which is preliminary data.</text>
</comment>